<feature type="binding site" evidence="10">
    <location>
        <position position="247"/>
    </location>
    <ligand>
        <name>Zn(2+)</name>
        <dbReference type="ChEBI" id="CHEBI:29105"/>
    </ligand>
</feature>
<keyword evidence="5 10" id="KW-0547">Nucleotide-binding</keyword>
<keyword evidence="9 10" id="KW-0342">GTP-binding</keyword>
<feature type="binding site" evidence="10">
    <location>
        <position position="254"/>
    </location>
    <ligand>
        <name>Zn(2+)</name>
        <dbReference type="ChEBI" id="CHEBI:29105"/>
    </ligand>
</feature>
<dbReference type="GO" id="GO:0019843">
    <property type="term" value="F:rRNA binding"/>
    <property type="evidence" value="ECO:0007669"/>
    <property type="project" value="UniProtKB-KW"/>
</dbReference>
<dbReference type="InterPro" id="IPR010914">
    <property type="entry name" value="RsgA_GTPase_dom"/>
</dbReference>
<comment type="function">
    <text evidence="10">One of several proteins that assist in the late maturation steps of the functional core of the 30S ribosomal subunit. Helps release RbfA from mature subunits. May play a role in the assembly of ribosomal proteins into the subunit. Circularly permuted GTPase that catalyzes slow GTP hydrolysis, GTPase activity is stimulated by the 30S ribosomal subunit.</text>
</comment>
<dbReference type="PROSITE" id="PS50936">
    <property type="entry name" value="ENGC_GTPASE"/>
    <property type="match status" value="1"/>
</dbReference>
<dbReference type="InterPro" id="IPR004881">
    <property type="entry name" value="Ribosome_biogen_GTPase_RsgA"/>
</dbReference>
<comment type="subcellular location">
    <subcellularLocation>
        <location evidence="10">Cytoplasm</location>
    </subcellularLocation>
</comment>
<dbReference type="Gene3D" id="2.40.50.140">
    <property type="entry name" value="Nucleic acid-binding proteins"/>
    <property type="match status" value="1"/>
</dbReference>
<feature type="domain" description="EngC GTPase" evidence="11">
    <location>
        <begin position="73"/>
        <end position="220"/>
    </location>
</feature>
<organism evidence="13 14">
    <name type="scientific">Finegoldia magna</name>
    <name type="common">Peptostreptococcus magnus</name>
    <dbReference type="NCBI Taxonomy" id="1260"/>
    <lineage>
        <taxon>Bacteria</taxon>
        <taxon>Bacillati</taxon>
        <taxon>Bacillota</taxon>
        <taxon>Tissierellia</taxon>
        <taxon>Tissierellales</taxon>
        <taxon>Peptoniphilaceae</taxon>
        <taxon>Finegoldia</taxon>
    </lineage>
</organism>
<gene>
    <name evidence="10" type="primary">rsgA</name>
    <name evidence="13" type="ORF">B9N49_03835</name>
</gene>
<dbReference type="SUPFAM" id="SSF50249">
    <property type="entry name" value="Nucleic acid-binding proteins"/>
    <property type="match status" value="1"/>
</dbReference>
<dbReference type="GO" id="GO:0046872">
    <property type="term" value="F:metal ion binding"/>
    <property type="evidence" value="ECO:0007669"/>
    <property type="project" value="UniProtKB-KW"/>
</dbReference>
<dbReference type="Gene3D" id="3.40.50.300">
    <property type="entry name" value="P-loop containing nucleotide triphosphate hydrolases"/>
    <property type="match status" value="1"/>
</dbReference>
<feature type="binding site" evidence="10">
    <location>
        <begin position="164"/>
        <end position="172"/>
    </location>
    <ligand>
        <name>GTP</name>
        <dbReference type="ChEBI" id="CHEBI:37565"/>
    </ligand>
</feature>
<comment type="similarity">
    <text evidence="10">Belongs to the TRAFAC class YlqF/YawG GTPase family. RsgA subfamily.</text>
</comment>
<evidence type="ECO:0000256" key="2">
    <source>
        <dbReference type="ARBA" id="ARBA00022517"/>
    </source>
</evidence>
<keyword evidence="4 10" id="KW-0699">rRNA-binding</keyword>
<dbReference type="CDD" id="cd01854">
    <property type="entry name" value="YjeQ_EngC"/>
    <property type="match status" value="1"/>
</dbReference>
<evidence type="ECO:0000313" key="14">
    <source>
        <dbReference type="Proteomes" id="UP000215413"/>
    </source>
</evidence>
<comment type="cofactor">
    <cofactor evidence="10">
        <name>Zn(2+)</name>
        <dbReference type="ChEBI" id="CHEBI:29105"/>
    </cofactor>
    <text evidence="10">Binds 1 zinc ion per subunit.</text>
</comment>
<evidence type="ECO:0000256" key="7">
    <source>
        <dbReference type="ARBA" id="ARBA00022833"/>
    </source>
</evidence>
<feature type="binding site" evidence="10">
    <location>
        <begin position="113"/>
        <end position="116"/>
    </location>
    <ligand>
        <name>GTP</name>
        <dbReference type="ChEBI" id="CHEBI:37565"/>
    </ligand>
</feature>
<evidence type="ECO:0000256" key="5">
    <source>
        <dbReference type="ARBA" id="ARBA00022741"/>
    </source>
</evidence>
<evidence type="ECO:0000259" key="12">
    <source>
        <dbReference type="PROSITE" id="PS51721"/>
    </source>
</evidence>
<dbReference type="GO" id="GO:0005525">
    <property type="term" value="F:GTP binding"/>
    <property type="evidence" value="ECO:0007669"/>
    <property type="project" value="UniProtKB-UniRule"/>
</dbReference>
<evidence type="ECO:0000256" key="9">
    <source>
        <dbReference type="ARBA" id="ARBA00023134"/>
    </source>
</evidence>
<dbReference type="PROSITE" id="PS51721">
    <property type="entry name" value="G_CP"/>
    <property type="match status" value="1"/>
</dbReference>
<dbReference type="SUPFAM" id="SSF52540">
    <property type="entry name" value="P-loop containing nucleoside triphosphate hydrolases"/>
    <property type="match status" value="1"/>
</dbReference>
<evidence type="ECO:0000256" key="4">
    <source>
        <dbReference type="ARBA" id="ARBA00022730"/>
    </source>
</evidence>
<dbReference type="RefSeq" id="WP_094205593.1">
    <property type="nucleotide sequence ID" value="NZ_NDYC01000019.1"/>
</dbReference>
<evidence type="ECO:0000256" key="1">
    <source>
        <dbReference type="ARBA" id="ARBA00022490"/>
    </source>
</evidence>
<dbReference type="GO" id="GO:0042274">
    <property type="term" value="P:ribosomal small subunit biogenesis"/>
    <property type="evidence" value="ECO:0007669"/>
    <property type="project" value="UniProtKB-UniRule"/>
</dbReference>
<keyword evidence="8 10" id="KW-0694">RNA-binding</keyword>
<dbReference type="Pfam" id="PF03193">
    <property type="entry name" value="RsgA_GTPase"/>
    <property type="match status" value="1"/>
</dbReference>
<comment type="caution">
    <text evidence="13">The sequence shown here is derived from an EMBL/GenBank/DDBJ whole genome shotgun (WGS) entry which is preliminary data.</text>
</comment>
<dbReference type="Gene3D" id="1.10.40.50">
    <property type="entry name" value="Probable gtpase engc, domain 3"/>
    <property type="match status" value="1"/>
</dbReference>
<keyword evidence="6 10" id="KW-0378">Hydrolase</keyword>
<comment type="subunit">
    <text evidence="10">Monomer. Associates with 30S ribosomal subunit, binds 16S rRNA.</text>
</comment>
<evidence type="ECO:0000256" key="8">
    <source>
        <dbReference type="ARBA" id="ARBA00022884"/>
    </source>
</evidence>
<evidence type="ECO:0000313" key="13">
    <source>
        <dbReference type="EMBL" id="OXZ27466.1"/>
    </source>
</evidence>
<keyword evidence="3 10" id="KW-0479">Metal-binding</keyword>
<sequence>MSDKTGVITKIQRELFYVSVGNEVYPSKAKGNFRNKKITPVVGDKVDINVENGLGFILKIHPRSVLLHRPEVSNIDKCFVLSSIKSPNINLMLLDKYLLMIEKNSIDCVIVFNKTDLVSEDEKKFYADIYRNIGYKVIFNSNESSITNEELLNEFRNHINCVIGPSGAGKSSTLKKIFPSEDFISGKISDKTQRGKQTTRHIEIKMVDDNTYVLDTPGFSSFDLSFLDDKSEIKNNFVEFRKHSLRCRFNNCDHINEPKCEIKRLVEIGEISQSRYDNYLKIVEEYKKIRRY</sequence>
<dbReference type="InterPro" id="IPR030378">
    <property type="entry name" value="G_CP_dom"/>
</dbReference>
<dbReference type="AlphaFoldDB" id="A0A233V4Y8"/>
<keyword evidence="1 10" id="KW-0963">Cytoplasm</keyword>
<dbReference type="InterPro" id="IPR027417">
    <property type="entry name" value="P-loop_NTPase"/>
</dbReference>
<protein>
    <recommendedName>
        <fullName evidence="10">Small ribosomal subunit biogenesis GTPase RsgA</fullName>
        <ecNumber evidence="10">3.6.1.-</ecNumber>
    </recommendedName>
</protein>
<dbReference type="EMBL" id="NDYC01000019">
    <property type="protein sequence ID" value="OXZ27466.1"/>
    <property type="molecule type" value="Genomic_DNA"/>
</dbReference>
<dbReference type="GO" id="GO:0005737">
    <property type="term" value="C:cytoplasm"/>
    <property type="evidence" value="ECO:0007669"/>
    <property type="project" value="UniProtKB-SubCell"/>
</dbReference>
<keyword evidence="2 10" id="KW-0690">Ribosome biogenesis</keyword>
<evidence type="ECO:0000259" key="11">
    <source>
        <dbReference type="PROSITE" id="PS50936"/>
    </source>
</evidence>
<dbReference type="InterPro" id="IPR012340">
    <property type="entry name" value="NA-bd_OB-fold"/>
</dbReference>
<feature type="binding site" evidence="10">
    <location>
        <position position="252"/>
    </location>
    <ligand>
        <name>Zn(2+)</name>
        <dbReference type="ChEBI" id="CHEBI:29105"/>
    </ligand>
</feature>
<dbReference type="NCBIfam" id="TIGR00157">
    <property type="entry name" value="ribosome small subunit-dependent GTPase A"/>
    <property type="match status" value="1"/>
</dbReference>
<feature type="domain" description="CP-type G" evidence="12">
    <location>
        <begin position="63"/>
        <end position="222"/>
    </location>
</feature>
<dbReference type="PANTHER" id="PTHR32120">
    <property type="entry name" value="SMALL RIBOSOMAL SUBUNIT BIOGENESIS GTPASE RSGA"/>
    <property type="match status" value="1"/>
</dbReference>
<proteinExistence type="inferred from homology"/>
<dbReference type="EC" id="3.6.1.-" evidence="10"/>
<evidence type="ECO:0000256" key="6">
    <source>
        <dbReference type="ARBA" id="ARBA00022801"/>
    </source>
</evidence>
<dbReference type="PANTHER" id="PTHR32120:SF11">
    <property type="entry name" value="SMALL RIBOSOMAL SUBUNIT BIOGENESIS GTPASE RSGA 1, MITOCHONDRIAL-RELATED"/>
    <property type="match status" value="1"/>
</dbReference>
<feature type="binding site" evidence="10">
    <location>
        <position position="260"/>
    </location>
    <ligand>
        <name>Zn(2+)</name>
        <dbReference type="ChEBI" id="CHEBI:29105"/>
    </ligand>
</feature>
<name>A0A233V4Y8_FINMA</name>
<dbReference type="Proteomes" id="UP000215413">
    <property type="component" value="Unassembled WGS sequence"/>
</dbReference>
<dbReference type="HAMAP" id="MF_01820">
    <property type="entry name" value="GTPase_RsgA"/>
    <property type="match status" value="1"/>
</dbReference>
<reference evidence="14" key="1">
    <citation type="submission" date="2017-04" db="EMBL/GenBank/DDBJ databases">
        <title>Finegoldia magna isolated from orthopedic joint implant-associated infections.</title>
        <authorList>
            <person name="Bjorklund S."/>
            <person name="Bruggemann H."/>
            <person name="Jensen A."/>
            <person name="Hellmark B."/>
            <person name="Soderquist B."/>
        </authorList>
    </citation>
    <scope>NUCLEOTIDE SEQUENCE [LARGE SCALE GENOMIC DNA]</scope>
    <source>
        <strain evidence="14">CCUG 54800</strain>
    </source>
</reference>
<dbReference type="Pfam" id="PF16745">
    <property type="entry name" value="RsgA_N"/>
    <property type="match status" value="1"/>
</dbReference>
<dbReference type="GO" id="GO:0003924">
    <property type="term" value="F:GTPase activity"/>
    <property type="evidence" value="ECO:0007669"/>
    <property type="project" value="UniProtKB-UniRule"/>
</dbReference>
<evidence type="ECO:0000256" key="3">
    <source>
        <dbReference type="ARBA" id="ARBA00022723"/>
    </source>
</evidence>
<evidence type="ECO:0000256" key="10">
    <source>
        <dbReference type="HAMAP-Rule" id="MF_01820"/>
    </source>
</evidence>
<keyword evidence="7 10" id="KW-0862">Zinc</keyword>
<dbReference type="InterPro" id="IPR031944">
    <property type="entry name" value="RsgA_N"/>
</dbReference>
<accession>A0A233V4Y8</accession>